<name>A0A0G0PK02_9BACT</name>
<organism evidence="3 4">
    <name type="scientific">Berkelbacteria bacterium GW2011_GWA2_38_9</name>
    <dbReference type="NCBI Taxonomy" id="1618334"/>
    <lineage>
        <taxon>Bacteria</taxon>
        <taxon>Candidatus Berkelbacteria</taxon>
    </lineage>
</organism>
<comment type="caution">
    <text evidence="3">The sequence shown here is derived from an EMBL/GenBank/DDBJ whole genome shotgun (WGS) entry which is preliminary data.</text>
</comment>
<dbReference type="Proteomes" id="UP000033934">
    <property type="component" value="Unassembled WGS sequence"/>
</dbReference>
<keyword evidence="2" id="KW-0812">Transmembrane</keyword>
<proteinExistence type="predicted"/>
<evidence type="ECO:0000313" key="4">
    <source>
        <dbReference type="Proteomes" id="UP000033934"/>
    </source>
</evidence>
<sequence length="155" mass="18091">MNGENGFSLVVSMLIGVGMWVYQIFQQVYRGWFKYTNRLVYWRIVRDDLVGELKSAATCQRDQLQHQLDQAQRNLTDQEESLIKQRTLDFRAYTVRIDTCGHTDIGYDPQKCDTCIACFSLDEMEQRLQTLMPERDVHLALTEAALKLEMTVVFL</sequence>
<keyword evidence="2" id="KW-0472">Membrane</keyword>
<dbReference type="EMBL" id="LBVO01000022">
    <property type="protein sequence ID" value="KKQ89611.1"/>
    <property type="molecule type" value="Genomic_DNA"/>
</dbReference>
<keyword evidence="2" id="KW-1133">Transmembrane helix</keyword>
<evidence type="ECO:0000256" key="2">
    <source>
        <dbReference type="SAM" id="Phobius"/>
    </source>
</evidence>
<accession>A0A0G0PK02</accession>
<evidence type="ECO:0000313" key="3">
    <source>
        <dbReference type="EMBL" id="KKQ89611.1"/>
    </source>
</evidence>
<keyword evidence="1" id="KW-0175">Coiled coil</keyword>
<feature type="coiled-coil region" evidence="1">
    <location>
        <begin position="54"/>
        <end position="88"/>
    </location>
</feature>
<evidence type="ECO:0000256" key="1">
    <source>
        <dbReference type="SAM" id="Coils"/>
    </source>
</evidence>
<protein>
    <submittedName>
        <fullName evidence="3">Uncharacterized protein</fullName>
    </submittedName>
</protein>
<feature type="transmembrane region" description="Helical" evidence="2">
    <location>
        <begin position="6"/>
        <end position="25"/>
    </location>
</feature>
<gene>
    <name evidence="3" type="ORF">UT11_C0022G0014</name>
</gene>
<dbReference type="AlphaFoldDB" id="A0A0G0PK02"/>
<reference evidence="3 4" key="1">
    <citation type="journal article" date="2015" name="Nature">
        <title>rRNA introns, odd ribosomes, and small enigmatic genomes across a large radiation of phyla.</title>
        <authorList>
            <person name="Brown C.T."/>
            <person name="Hug L.A."/>
            <person name="Thomas B.C."/>
            <person name="Sharon I."/>
            <person name="Castelle C.J."/>
            <person name="Singh A."/>
            <person name="Wilkins M.J."/>
            <person name="Williams K.H."/>
            <person name="Banfield J.F."/>
        </authorList>
    </citation>
    <scope>NUCLEOTIDE SEQUENCE [LARGE SCALE GENOMIC DNA]</scope>
</reference>